<dbReference type="Pfam" id="PF06568">
    <property type="entry name" value="YjiS-like"/>
    <property type="match status" value="1"/>
</dbReference>
<dbReference type="OrthoDB" id="8244198at2"/>
<protein>
    <submittedName>
        <fullName evidence="2">DUF1127 domain-containing protein</fullName>
    </submittedName>
</protein>
<comment type="caution">
    <text evidence="2">The sequence shown here is derived from an EMBL/GenBank/DDBJ whole genome shotgun (WGS) entry which is preliminary data.</text>
</comment>
<dbReference type="EMBL" id="SNAA01000004">
    <property type="protein sequence ID" value="TDL81588.1"/>
    <property type="molecule type" value="Genomic_DNA"/>
</dbReference>
<organism evidence="2 3">
    <name type="scientific">Palleronia sediminis</name>
    <dbReference type="NCBI Taxonomy" id="2547833"/>
    <lineage>
        <taxon>Bacteria</taxon>
        <taxon>Pseudomonadati</taxon>
        <taxon>Pseudomonadota</taxon>
        <taxon>Alphaproteobacteria</taxon>
        <taxon>Rhodobacterales</taxon>
        <taxon>Roseobacteraceae</taxon>
        <taxon>Palleronia</taxon>
    </lineage>
</organism>
<sequence length="64" mass="7416">MAYMTQTAPRSRFAEMLAALRQNRARRAEYLRVRGELEMLSNRELSDIGISRADIERVARSAMK</sequence>
<gene>
    <name evidence="2" type="ORF">E2L08_05580</name>
</gene>
<feature type="domain" description="YjiS-like" evidence="1">
    <location>
        <begin position="20"/>
        <end position="56"/>
    </location>
</feature>
<dbReference type="AlphaFoldDB" id="A0A4R6AGK7"/>
<evidence type="ECO:0000259" key="1">
    <source>
        <dbReference type="Pfam" id="PF06568"/>
    </source>
</evidence>
<keyword evidence="3" id="KW-1185">Reference proteome</keyword>
<evidence type="ECO:0000313" key="3">
    <source>
        <dbReference type="Proteomes" id="UP000295701"/>
    </source>
</evidence>
<dbReference type="InterPro" id="IPR009506">
    <property type="entry name" value="YjiS-like"/>
</dbReference>
<dbReference type="RefSeq" id="WP_133396074.1">
    <property type="nucleotide sequence ID" value="NZ_SNAA01000004.1"/>
</dbReference>
<evidence type="ECO:0000313" key="2">
    <source>
        <dbReference type="EMBL" id="TDL81588.1"/>
    </source>
</evidence>
<name>A0A4R6AGK7_9RHOB</name>
<dbReference type="Proteomes" id="UP000295701">
    <property type="component" value="Unassembled WGS sequence"/>
</dbReference>
<accession>A0A4R6AGK7</accession>
<proteinExistence type="predicted"/>
<reference evidence="2 3" key="1">
    <citation type="submission" date="2019-03" db="EMBL/GenBank/DDBJ databases">
        <title>Primorskyibacter sp. SS33 isolated from sediments.</title>
        <authorList>
            <person name="Xunke S."/>
        </authorList>
    </citation>
    <scope>NUCLEOTIDE SEQUENCE [LARGE SCALE GENOMIC DNA]</scope>
    <source>
        <strain evidence="2 3">SS33</strain>
    </source>
</reference>